<keyword evidence="4 5" id="KW-0408">Iron</keyword>
<dbReference type="GO" id="GO:0004601">
    <property type="term" value="F:peroxidase activity"/>
    <property type="evidence" value="ECO:0007669"/>
    <property type="project" value="UniProtKB-KW"/>
</dbReference>
<evidence type="ECO:0000256" key="2">
    <source>
        <dbReference type="ARBA" id="ARBA00022964"/>
    </source>
</evidence>
<keyword evidence="7" id="KW-1185">Reference proteome</keyword>
<keyword evidence="1 5" id="KW-0479">Metal-binding</keyword>
<dbReference type="InterPro" id="IPR050783">
    <property type="entry name" value="Oxylipin_biosynth_metab"/>
</dbReference>
<dbReference type="InterPro" id="IPR010255">
    <property type="entry name" value="Haem_peroxidase_sf"/>
</dbReference>
<name>A0A166R731_9AGAM</name>
<dbReference type="AlphaFoldDB" id="A0A166R731"/>
<evidence type="ECO:0000256" key="1">
    <source>
        <dbReference type="ARBA" id="ARBA00022723"/>
    </source>
</evidence>
<evidence type="ECO:0000313" key="7">
    <source>
        <dbReference type="Proteomes" id="UP000076532"/>
    </source>
</evidence>
<protein>
    <submittedName>
        <fullName evidence="6">Heme peroxidase</fullName>
    </submittedName>
</protein>
<dbReference type="SUPFAM" id="SSF48113">
    <property type="entry name" value="Heme-dependent peroxidases"/>
    <property type="match status" value="1"/>
</dbReference>
<proteinExistence type="predicted"/>
<keyword evidence="5" id="KW-0349">Heme</keyword>
<organism evidence="6 7">
    <name type="scientific">Athelia psychrophila</name>
    <dbReference type="NCBI Taxonomy" id="1759441"/>
    <lineage>
        <taxon>Eukaryota</taxon>
        <taxon>Fungi</taxon>
        <taxon>Dikarya</taxon>
        <taxon>Basidiomycota</taxon>
        <taxon>Agaricomycotina</taxon>
        <taxon>Agaricomycetes</taxon>
        <taxon>Agaricomycetidae</taxon>
        <taxon>Atheliales</taxon>
        <taxon>Atheliaceae</taxon>
        <taxon>Athelia</taxon>
    </lineage>
</organism>
<dbReference type="InterPro" id="IPR019791">
    <property type="entry name" value="Haem_peroxidase_animal"/>
</dbReference>
<accession>A0A166R731</accession>
<dbReference type="Proteomes" id="UP000076532">
    <property type="component" value="Unassembled WGS sequence"/>
</dbReference>
<dbReference type="GO" id="GO:0006979">
    <property type="term" value="P:response to oxidative stress"/>
    <property type="evidence" value="ECO:0007669"/>
    <property type="project" value="InterPro"/>
</dbReference>
<evidence type="ECO:0000256" key="3">
    <source>
        <dbReference type="ARBA" id="ARBA00023002"/>
    </source>
</evidence>
<dbReference type="PROSITE" id="PS50292">
    <property type="entry name" value="PEROXIDASE_3"/>
    <property type="match status" value="1"/>
</dbReference>
<dbReference type="InterPro" id="IPR037120">
    <property type="entry name" value="Haem_peroxidase_sf_animal"/>
</dbReference>
<dbReference type="EMBL" id="KV417506">
    <property type="protein sequence ID" value="KZP27976.1"/>
    <property type="molecule type" value="Genomic_DNA"/>
</dbReference>
<dbReference type="GO" id="GO:0051213">
    <property type="term" value="F:dioxygenase activity"/>
    <property type="evidence" value="ECO:0007669"/>
    <property type="project" value="UniProtKB-KW"/>
</dbReference>
<dbReference type="STRING" id="436010.A0A166R731"/>
<sequence length="613" mass="68905">MAELTKLVIPLEGQKLIVLAMLLLNGPYRKALAPDLVRPINDKLVAVIYERMPHPPRNFAAQDFRSVDGADRLGAAYMPYAQSVIPGPPSKVALPSPQEVFDKLMLREQTFDADGKRTEKVVDNPDGLSSLTFAYGTLVIHSIFRSGLTDPKLNETSSFFDLSPLYGDDIEEQLSVRNRTGRGLLAPDCFVDDRILFLPPAAAALLVLFNRNHNHIAGELLKNEKEARGWTDPVLLQWDTRRRNKQDDEIFELARLVNCVHFVNIVITDYVGGVMGRTRDGGGWPLNAEVFDKINLPDRAITYADNPSEFLMATHVSRGDGNLVSTEFNTLYRWHAVLSEIDVKWTEDIIAAALNRRDFENLTPEDYIRAFRMAQPPHEDPKQRTFARLVRNPETNFFDDNALAKLIFDATEAPAGMFRANGTPLVLGFIDVRGIQRARDVGTCTMNEFREWLGLPKYTSFEEWNKNSKVAAAASELYGGEIDRLELYPGLHAEGILGDGLHDYSSEPLRVNTTRNGLLLDAVTLIRGDRFFTTAFNKENYTETGFADVQRDITNRAYGGCVHKVLMRTLPNHFPEDSVYTWFPMTTPAEMKKALAANPEGWSFDRPAIPPAK</sequence>
<dbReference type="GO" id="GO:0046872">
    <property type="term" value="F:metal ion binding"/>
    <property type="evidence" value="ECO:0007669"/>
    <property type="project" value="UniProtKB-KW"/>
</dbReference>
<keyword evidence="3" id="KW-0560">Oxidoreductase</keyword>
<dbReference type="GO" id="GO:0020037">
    <property type="term" value="F:heme binding"/>
    <property type="evidence" value="ECO:0007669"/>
    <property type="project" value="InterPro"/>
</dbReference>
<dbReference type="OrthoDB" id="823504at2759"/>
<dbReference type="PANTHER" id="PTHR11903:SF37">
    <property type="entry name" value="PSI-PRODUCING OXYGENASE A"/>
    <property type="match status" value="1"/>
</dbReference>
<evidence type="ECO:0000256" key="4">
    <source>
        <dbReference type="ARBA" id="ARBA00023004"/>
    </source>
</evidence>
<dbReference type="Pfam" id="PF03098">
    <property type="entry name" value="An_peroxidase"/>
    <property type="match status" value="1"/>
</dbReference>
<dbReference type="Gene3D" id="1.10.640.10">
    <property type="entry name" value="Haem peroxidase domain superfamily, animal type"/>
    <property type="match status" value="1"/>
</dbReference>
<dbReference type="GO" id="GO:0006631">
    <property type="term" value="P:fatty acid metabolic process"/>
    <property type="evidence" value="ECO:0007669"/>
    <property type="project" value="UniProtKB-ARBA"/>
</dbReference>
<keyword evidence="6" id="KW-0575">Peroxidase</keyword>
<feature type="binding site" description="axial binding residue" evidence="5">
    <location>
        <position position="335"/>
    </location>
    <ligand>
        <name>heme b</name>
        <dbReference type="ChEBI" id="CHEBI:60344"/>
    </ligand>
    <ligandPart>
        <name>Fe</name>
        <dbReference type="ChEBI" id="CHEBI:18248"/>
    </ligandPart>
</feature>
<evidence type="ECO:0000256" key="5">
    <source>
        <dbReference type="PIRSR" id="PIRSR619791-2"/>
    </source>
</evidence>
<dbReference type="PANTHER" id="PTHR11903">
    <property type="entry name" value="PROSTAGLANDIN G/H SYNTHASE"/>
    <property type="match status" value="1"/>
</dbReference>
<evidence type="ECO:0000313" key="6">
    <source>
        <dbReference type="EMBL" id="KZP27976.1"/>
    </source>
</evidence>
<reference evidence="6 7" key="1">
    <citation type="journal article" date="2016" name="Mol. Biol. Evol.">
        <title>Comparative Genomics of Early-Diverging Mushroom-Forming Fungi Provides Insights into the Origins of Lignocellulose Decay Capabilities.</title>
        <authorList>
            <person name="Nagy L.G."/>
            <person name="Riley R."/>
            <person name="Tritt A."/>
            <person name="Adam C."/>
            <person name="Daum C."/>
            <person name="Floudas D."/>
            <person name="Sun H."/>
            <person name="Yadav J.S."/>
            <person name="Pangilinan J."/>
            <person name="Larsson K.H."/>
            <person name="Matsuura K."/>
            <person name="Barry K."/>
            <person name="Labutti K."/>
            <person name="Kuo R."/>
            <person name="Ohm R.A."/>
            <person name="Bhattacharya S.S."/>
            <person name="Shirouzu T."/>
            <person name="Yoshinaga Y."/>
            <person name="Martin F.M."/>
            <person name="Grigoriev I.V."/>
            <person name="Hibbett D.S."/>
        </authorList>
    </citation>
    <scope>NUCLEOTIDE SEQUENCE [LARGE SCALE GENOMIC DNA]</scope>
    <source>
        <strain evidence="6 7">CBS 109695</strain>
    </source>
</reference>
<keyword evidence="2" id="KW-0223">Dioxygenase</keyword>
<gene>
    <name evidence="6" type="ORF">FIBSPDRAFT_927926</name>
</gene>